<evidence type="ECO:0000313" key="2">
    <source>
        <dbReference type="Proteomes" id="UP000320593"/>
    </source>
</evidence>
<reference evidence="1 2" key="1">
    <citation type="submission" date="2019-07" db="EMBL/GenBank/DDBJ databases">
        <title>Genomic Encyclopedia of Archaeal and Bacterial Type Strains, Phase II (KMG-II): from individual species to whole genera.</title>
        <authorList>
            <person name="Goeker M."/>
        </authorList>
    </citation>
    <scope>NUCLEOTIDE SEQUENCE [LARGE SCALE GENOMIC DNA]</scope>
    <source>
        <strain evidence="1 2">ATCC BAA-252</strain>
    </source>
</reference>
<sequence length="130" mass="14468">MLNRRAFLCTSILATLTVPCTRARAQEEKVFVRVTYPSLKAIPEGRIRIFVPDQAVPSSETGGQGLREKLLITDGNTDFEEFSLPVSFAAARPVQIIAHLERTDGWLLARGSVRLSHAKDVVIQLTKVMY</sequence>
<organism evidence="1 2">
    <name type="scientific">Roseibium hamelinense</name>
    <dbReference type="NCBI Taxonomy" id="150831"/>
    <lineage>
        <taxon>Bacteria</taxon>
        <taxon>Pseudomonadati</taxon>
        <taxon>Pseudomonadota</taxon>
        <taxon>Alphaproteobacteria</taxon>
        <taxon>Hyphomicrobiales</taxon>
        <taxon>Stappiaceae</taxon>
        <taxon>Roseibium</taxon>
    </lineage>
</organism>
<proteinExistence type="predicted"/>
<protein>
    <submittedName>
        <fullName evidence="1">Uncharacterized protein</fullName>
    </submittedName>
</protein>
<name>A0A562T151_9HYPH</name>
<accession>A0A562T151</accession>
<dbReference type="EMBL" id="VLLF01000005">
    <property type="protein sequence ID" value="TWI87331.1"/>
    <property type="molecule type" value="Genomic_DNA"/>
</dbReference>
<dbReference type="AlphaFoldDB" id="A0A562T151"/>
<evidence type="ECO:0000313" key="1">
    <source>
        <dbReference type="EMBL" id="TWI87331.1"/>
    </source>
</evidence>
<comment type="caution">
    <text evidence="1">The sequence shown here is derived from an EMBL/GenBank/DDBJ whole genome shotgun (WGS) entry which is preliminary data.</text>
</comment>
<keyword evidence="2" id="KW-1185">Reference proteome</keyword>
<dbReference type="Proteomes" id="UP000320593">
    <property type="component" value="Unassembled WGS sequence"/>
</dbReference>
<gene>
    <name evidence="1" type="ORF">JM93_02573</name>
</gene>